<keyword evidence="3" id="KW-1185">Reference proteome</keyword>
<proteinExistence type="predicted"/>
<dbReference type="RefSeq" id="XP_001432976.1">
    <property type="nucleotide sequence ID" value="XM_001432939.2"/>
</dbReference>
<reference evidence="2 3" key="1">
    <citation type="journal article" date="2006" name="Nature">
        <title>Global trends of whole-genome duplications revealed by the ciliate Paramecium tetraurelia.</title>
        <authorList>
            <consortium name="Genoscope"/>
            <person name="Aury J.-M."/>
            <person name="Jaillon O."/>
            <person name="Duret L."/>
            <person name="Noel B."/>
            <person name="Jubin C."/>
            <person name="Porcel B.M."/>
            <person name="Segurens B."/>
            <person name="Daubin V."/>
            <person name="Anthouard V."/>
            <person name="Aiach N."/>
            <person name="Arnaiz O."/>
            <person name="Billaut A."/>
            <person name="Beisson J."/>
            <person name="Blanc I."/>
            <person name="Bouhouche K."/>
            <person name="Camara F."/>
            <person name="Duharcourt S."/>
            <person name="Guigo R."/>
            <person name="Gogendeau D."/>
            <person name="Katinka M."/>
            <person name="Keller A.-M."/>
            <person name="Kissmehl R."/>
            <person name="Klotz C."/>
            <person name="Koll F."/>
            <person name="Le Moue A."/>
            <person name="Lepere C."/>
            <person name="Malinsky S."/>
            <person name="Nowacki M."/>
            <person name="Nowak J.K."/>
            <person name="Plattner H."/>
            <person name="Poulain J."/>
            <person name="Ruiz F."/>
            <person name="Serrano V."/>
            <person name="Zagulski M."/>
            <person name="Dessen P."/>
            <person name="Betermier M."/>
            <person name="Weissenbach J."/>
            <person name="Scarpelli C."/>
            <person name="Schachter V."/>
            <person name="Sperling L."/>
            <person name="Meyer E."/>
            <person name="Cohen J."/>
            <person name="Wincker P."/>
        </authorList>
    </citation>
    <scope>NUCLEOTIDE SEQUENCE [LARGE SCALE GENOMIC DNA]</scope>
    <source>
        <strain evidence="2 3">Stock d4-2</strain>
    </source>
</reference>
<dbReference type="HOGENOM" id="CLU_1247454_0_0_1"/>
<dbReference type="EMBL" id="CT868039">
    <property type="protein sequence ID" value="CAK65579.1"/>
    <property type="molecule type" value="Genomic_DNA"/>
</dbReference>
<dbReference type="Proteomes" id="UP000000600">
    <property type="component" value="Unassembled WGS sequence"/>
</dbReference>
<dbReference type="PANTHER" id="PTHR12621">
    <property type="entry name" value="CYSTEINE AND HISTIDINE-RICH DOMAIN CHORD -CONTAINING PROTEIN"/>
    <property type="match status" value="1"/>
</dbReference>
<organism evidence="2 3">
    <name type="scientific">Paramecium tetraurelia</name>
    <dbReference type="NCBI Taxonomy" id="5888"/>
    <lineage>
        <taxon>Eukaryota</taxon>
        <taxon>Sar</taxon>
        <taxon>Alveolata</taxon>
        <taxon>Ciliophora</taxon>
        <taxon>Intramacronucleata</taxon>
        <taxon>Oligohymenophorea</taxon>
        <taxon>Peniculida</taxon>
        <taxon>Parameciidae</taxon>
        <taxon>Paramecium</taxon>
    </lineage>
</organism>
<dbReference type="GeneID" id="5018761"/>
<dbReference type="OrthoDB" id="303855at2759"/>
<accession>A0C462</accession>
<dbReference type="KEGG" id="ptm:GSPATT00035059001"/>
<evidence type="ECO:0000313" key="2">
    <source>
        <dbReference type="EMBL" id="CAK65579.1"/>
    </source>
</evidence>
<sequence length="222" mass="26674">MDQNNVDTKNTFYKSIYICVGTNLFELQKYFLFGTSEYKGYIVDAQIQTQTNSFEYCQKAYQNDVIGAVYLGMRGTQEKTILEYPRLGDLLANIGSIVSILFMFKYMIMYLNEFYLNQKVLEELISFYYPEFKKIEIKKNWFGKIVQVRFNQMKFFDKASKQMQQKLSYLNLLYEISRLYFVIRSSKFRNEFYKSHQIGIKDQFSLVQRYRDACQLKVRKTF</sequence>
<evidence type="ECO:0000256" key="1">
    <source>
        <dbReference type="SAM" id="Phobius"/>
    </source>
</evidence>
<name>A0C462_PARTE</name>
<keyword evidence="1" id="KW-0812">Transmembrane</keyword>
<protein>
    <recommendedName>
        <fullName evidence="4">Transmembrane protein</fullName>
    </recommendedName>
</protein>
<keyword evidence="1" id="KW-1133">Transmembrane helix</keyword>
<dbReference type="PANTHER" id="PTHR12621:SF7">
    <property type="entry name" value="CYSTEINE AND HISTIDINE-RICH DOMAIN-CONTAINING PROTEIN 1"/>
    <property type="match status" value="1"/>
</dbReference>
<dbReference type="AlphaFoldDB" id="A0C462"/>
<gene>
    <name evidence="2" type="ORF">GSPATT00035059001</name>
</gene>
<evidence type="ECO:0000313" key="3">
    <source>
        <dbReference type="Proteomes" id="UP000000600"/>
    </source>
</evidence>
<keyword evidence="1" id="KW-0472">Membrane</keyword>
<dbReference type="InParanoid" id="A0C462"/>
<feature type="transmembrane region" description="Helical" evidence="1">
    <location>
        <begin position="90"/>
        <end position="111"/>
    </location>
</feature>
<evidence type="ECO:0008006" key="4">
    <source>
        <dbReference type="Google" id="ProtNLM"/>
    </source>
</evidence>